<dbReference type="InterPro" id="IPR013218">
    <property type="entry name" value="Dsn1/Mis13"/>
</dbReference>
<dbReference type="Pfam" id="PF08202">
    <property type="entry name" value="MIS13"/>
    <property type="match status" value="1"/>
</dbReference>
<reference evidence="3" key="1">
    <citation type="journal article" date="2021" name="Nat. Commun.">
        <title>Genetic determinants of endophytism in the Arabidopsis root mycobiome.</title>
        <authorList>
            <person name="Mesny F."/>
            <person name="Miyauchi S."/>
            <person name="Thiergart T."/>
            <person name="Pickel B."/>
            <person name="Atanasova L."/>
            <person name="Karlsson M."/>
            <person name="Huettel B."/>
            <person name="Barry K.W."/>
            <person name="Haridas S."/>
            <person name="Chen C."/>
            <person name="Bauer D."/>
            <person name="Andreopoulos W."/>
            <person name="Pangilinan J."/>
            <person name="LaButti K."/>
            <person name="Riley R."/>
            <person name="Lipzen A."/>
            <person name="Clum A."/>
            <person name="Drula E."/>
            <person name="Henrissat B."/>
            <person name="Kohler A."/>
            <person name="Grigoriev I.V."/>
            <person name="Martin F.M."/>
            <person name="Hacquard S."/>
        </authorList>
    </citation>
    <scope>NUCLEOTIDE SEQUENCE</scope>
    <source>
        <strain evidence="3">MPI-CAGE-AT-0016</strain>
    </source>
</reference>
<dbReference type="GO" id="GO:0007059">
    <property type="term" value="P:chromosome segregation"/>
    <property type="evidence" value="ECO:0007669"/>
    <property type="project" value="InterPro"/>
</dbReference>
<comment type="caution">
    <text evidence="3">The sequence shown here is derived from an EMBL/GenBank/DDBJ whole genome shotgun (WGS) entry which is preliminary data.</text>
</comment>
<dbReference type="PANTHER" id="PTHR14778">
    <property type="entry name" value="KINETOCHORE-ASSOCIATED PROTEIN DSN1 HOMOLOG"/>
    <property type="match status" value="1"/>
</dbReference>
<accession>A0A8K0T8V4</accession>
<feature type="compositionally biased region" description="Pro residues" evidence="2">
    <location>
        <begin position="85"/>
        <end position="97"/>
    </location>
</feature>
<evidence type="ECO:0000313" key="4">
    <source>
        <dbReference type="Proteomes" id="UP000813385"/>
    </source>
</evidence>
<proteinExistence type="predicted"/>
<dbReference type="EMBL" id="JAGPXD010000004">
    <property type="protein sequence ID" value="KAH7358421.1"/>
    <property type="molecule type" value="Genomic_DNA"/>
</dbReference>
<dbReference type="AlphaFoldDB" id="A0A8K0T8V4"/>
<feature type="region of interest" description="Disordered" evidence="2">
    <location>
        <begin position="382"/>
        <end position="405"/>
    </location>
</feature>
<evidence type="ECO:0000313" key="3">
    <source>
        <dbReference type="EMBL" id="KAH7358421.1"/>
    </source>
</evidence>
<dbReference type="PANTHER" id="PTHR14778:SF2">
    <property type="entry name" value="KINETOCHORE-ASSOCIATED PROTEIN DSN1 HOMOLOG"/>
    <property type="match status" value="1"/>
</dbReference>
<gene>
    <name evidence="3" type="ORF">B0T11DRAFT_284425</name>
</gene>
<evidence type="ECO:0000256" key="1">
    <source>
        <dbReference type="SAM" id="Coils"/>
    </source>
</evidence>
<protein>
    <submittedName>
        <fullName evidence="3">Kinetochore protein mis13</fullName>
    </submittedName>
</protein>
<feature type="region of interest" description="Disordered" evidence="2">
    <location>
        <begin position="1"/>
        <end position="201"/>
    </location>
</feature>
<name>A0A8K0T8V4_9PEZI</name>
<dbReference type="GO" id="GO:0000444">
    <property type="term" value="C:MIS12/MIND type complex"/>
    <property type="evidence" value="ECO:0007669"/>
    <property type="project" value="InterPro"/>
</dbReference>
<organism evidence="3 4">
    <name type="scientific">Plectosphaerella cucumerina</name>
    <dbReference type="NCBI Taxonomy" id="40658"/>
    <lineage>
        <taxon>Eukaryota</taxon>
        <taxon>Fungi</taxon>
        <taxon>Dikarya</taxon>
        <taxon>Ascomycota</taxon>
        <taxon>Pezizomycotina</taxon>
        <taxon>Sordariomycetes</taxon>
        <taxon>Hypocreomycetidae</taxon>
        <taxon>Glomerellales</taxon>
        <taxon>Plectosphaerellaceae</taxon>
        <taxon>Plectosphaerella</taxon>
    </lineage>
</organism>
<feature type="coiled-coil region" evidence="1">
    <location>
        <begin position="348"/>
        <end position="375"/>
    </location>
</feature>
<keyword evidence="1" id="KW-0175">Coiled coil</keyword>
<evidence type="ECO:0000256" key="2">
    <source>
        <dbReference type="SAM" id="MobiDB-lite"/>
    </source>
</evidence>
<dbReference type="OrthoDB" id="3364649at2759"/>
<sequence length="514" mass="56693">MTTIVQTRHPLQIISMSNEQPGKRKSKRLAGSSTWDEQDGDFHFTRASKRPKTAQSADELDATPPAPPPKKTSRAKSAKERPAPVVEPEPAPKPAPKPAKKAATSASNGRRRASKAIPEVEPSPEEIQPAPPKRTTRTSTRRSAVIPEEEPPAPKPAPKPASKPARSKRKREQAEAPLPTVNDAEEEGVAETPQAADVSIGPAKITLPVSDTPVINRNKEMRKKGGGTRRSSLGMRGRRASSLIDSGHNAIPHHQVATSEFYKHISAEGLSEPRRMRQLLTWCGERALLAKPQHGSENANVVNGARAIQDQLLKEFANRSECSDWFARDDEVVPERKAPVVLEENPRNKEHREKIEQLEAKVKRLREEKKAWLALKNRQVPELPPLFPDSPSEPGHPPAPALPDLKSLDANETQMLSFLTDPSTSFESTRRETQARLSNVQSALEFKIDQLADAVHKLLQRVDTAGREADKVLSLSSSRLKERENRERTAAGTREMPTMEVLRSLGRILPEGGG</sequence>
<dbReference type="GO" id="GO:0051301">
    <property type="term" value="P:cell division"/>
    <property type="evidence" value="ECO:0007669"/>
    <property type="project" value="InterPro"/>
</dbReference>
<keyword evidence="4" id="KW-1185">Reference proteome</keyword>
<dbReference type="Proteomes" id="UP000813385">
    <property type="component" value="Unassembled WGS sequence"/>
</dbReference>